<dbReference type="CDD" id="cd00498">
    <property type="entry name" value="Hsp33"/>
    <property type="match status" value="1"/>
</dbReference>
<dbReference type="AlphaFoldDB" id="A0A9D1WQE1"/>
<dbReference type="EMBL" id="DXES01000072">
    <property type="protein sequence ID" value="HIX65288.1"/>
    <property type="molecule type" value="Genomic_DNA"/>
</dbReference>
<name>A0A9D1WQE1_9FIRM</name>
<organism evidence="6 7">
    <name type="scientific">Candidatus Anaerotruncus excrementipullorum</name>
    <dbReference type="NCBI Taxonomy" id="2838465"/>
    <lineage>
        <taxon>Bacteria</taxon>
        <taxon>Bacillati</taxon>
        <taxon>Bacillota</taxon>
        <taxon>Clostridia</taxon>
        <taxon>Eubacteriales</taxon>
        <taxon>Oscillospiraceae</taxon>
        <taxon>Anaerotruncus</taxon>
    </lineage>
</organism>
<evidence type="ECO:0000256" key="3">
    <source>
        <dbReference type="ARBA" id="ARBA00023157"/>
    </source>
</evidence>
<evidence type="ECO:0000313" key="7">
    <source>
        <dbReference type="Proteomes" id="UP000886800"/>
    </source>
</evidence>
<dbReference type="SUPFAM" id="SSF64397">
    <property type="entry name" value="Hsp33 domain"/>
    <property type="match status" value="1"/>
</dbReference>
<gene>
    <name evidence="6" type="primary">hslO</name>
    <name evidence="6" type="ORF">H9736_03480</name>
</gene>
<dbReference type="PIRSF" id="PIRSF005261">
    <property type="entry name" value="Heat_shock_Hsp33"/>
    <property type="match status" value="1"/>
</dbReference>
<dbReference type="NCBIfam" id="NF001033">
    <property type="entry name" value="PRK00114.1"/>
    <property type="match status" value="1"/>
</dbReference>
<evidence type="ECO:0000313" key="6">
    <source>
        <dbReference type="EMBL" id="HIX65288.1"/>
    </source>
</evidence>
<dbReference type="Gene3D" id="3.90.1280.10">
    <property type="entry name" value="HSP33 redox switch-like"/>
    <property type="match status" value="1"/>
</dbReference>
<evidence type="ECO:0000256" key="4">
    <source>
        <dbReference type="ARBA" id="ARBA00023186"/>
    </source>
</evidence>
<accession>A0A9D1WQE1</accession>
<keyword evidence="3" id="KW-1015">Disulfide bond</keyword>
<evidence type="ECO:0000256" key="1">
    <source>
        <dbReference type="ARBA" id="ARBA00022490"/>
    </source>
</evidence>
<proteinExistence type="predicted"/>
<dbReference type="GO" id="GO:0044183">
    <property type="term" value="F:protein folding chaperone"/>
    <property type="evidence" value="ECO:0007669"/>
    <property type="project" value="TreeGrafter"/>
</dbReference>
<dbReference type="PANTHER" id="PTHR30111">
    <property type="entry name" value="33 KDA CHAPERONIN"/>
    <property type="match status" value="1"/>
</dbReference>
<keyword evidence="1" id="KW-0963">Cytoplasm</keyword>
<reference evidence="6" key="1">
    <citation type="journal article" date="2021" name="PeerJ">
        <title>Extensive microbial diversity within the chicken gut microbiome revealed by metagenomics and culture.</title>
        <authorList>
            <person name="Gilroy R."/>
            <person name="Ravi A."/>
            <person name="Getino M."/>
            <person name="Pursley I."/>
            <person name="Horton D.L."/>
            <person name="Alikhan N.F."/>
            <person name="Baker D."/>
            <person name="Gharbi K."/>
            <person name="Hall N."/>
            <person name="Watson M."/>
            <person name="Adriaenssens E.M."/>
            <person name="Foster-Nyarko E."/>
            <person name="Jarju S."/>
            <person name="Secka A."/>
            <person name="Antonio M."/>
            <person name="Oren A."/>
            <person name="Chaudhuri R.R."/>
            <person name="La Ragione R."/>
            <person name="Hildebrand F."/>
            <person name="Pallen M.J."/>
        </authorList>
    </citation>
    <scope>NUCLEOTIDE SEQUENCE</scope>
    <source>
        <strain evidence="6">CHK188-5543</strain>
    </source>
</reference>
<evidence type="ECO:0000256" key="5">
    <source>
        <dbReference type="ARBA" id="ARBA00023284"/>
    </source>
</evidence>
<dbReference type="Gene3D" id="3.55.30.10">
    <property type="entry name" value="Hsp33 domain"/>
    <property type="match status" value="1"/>
</dbReference>
<dbReference type="InterPro" id="IPR016153">
    <property type="entry name" value="Heat_shock_Hsp33_N"/>
</dbReference>
<dbReference type="GO" id="GO:0051082">
    <property type="term" value="F:unfolded protein binding"/>
    <property type="evidence" value="ECO:0007669"/>
    <property type="project" value="InterPro"/>
</dbReference>
<dbReference type="InterPro" id="IPR016154">
    <property type="entry name" value="Heat_shock_Hsp33_C"/>
</dbReference>
<dbReference type="PANTHER" id="PTHR30111:SF1">
    <property type="entry name" value="33 KDA CHAPERONIN"/>
    <property type="match status" value="1"/>
</dbReference>
<keyword evidence="2" id="KW-0862">Zinc</keyword>
<dbReference type="SUPFAM" id="SSF118352">
    <property type="entry name" value="HSP33 redox switch-like"/>
    <property type="match status" value="1"/>
</dbReference>
<dbReference type="GO" id="GO:0042026">
    <property type="term" value="P:protein refolding"/>
    <property type="evidence" value="ECO:0007669"/>
    <property type="project" value="TreeGrafter"/>
</dbReference>
<keyword evidence="4" id="KW-0143">Chaperone</keyword>
<evidence type="ECO:0000256" key="2">
    <source>
        <dbReference type="ARBA" id="ARBA00022833"/>
    </source>
</evidence>
<feature type="non-terminal residue" evidence="6">
    <location>
        <position position="1"/>
    </location>
</feature>
<protein>
    <submittedName>
        <fullName evidence="6">Hsp33 family molecular chaperone HslO</fullName>
    </submittedName>
</protein>
<sequence length="267" mass="28156">VVAAAEQYHKTSAVVTAALGRLLTAASIMGSQMKNEGDSITLRLAGGGPAGTLIAVSDSSGNPRGYVENPIVELPLNPLGKLDVSGAVGKSGTLSVIRDVGGKEPASGYVPLVSGEIAEDITSYYAVSEQIPTVCALGVLVNPDLTVRAAGGYLIQLLPGAGEGTIDRIEANLKGVLPVSTMVDRGMSPLEIARTVLDGFDPQVLEEYPVAYRCNCSRQRVQRALLSLGRQELEGLLAKEHQVQVECHFCDKKYTFTAAELRALLHN</sequence>
<reference evidence="6" key="2">
    <citation type="submission" date="2021-04" db="EMBL/GenBank/DDBJ databases">
        <authorList>
            <person name="Gilroy R."/>
        </authorList>
    </citation>
    <scope>NUCLEOTIDE SEQUENCE</scope>
    <source>
        <strain evidence="6">CHK188-5543</strain>
    </source>
</reference>
<comment type="caution">
    <text evidence="6">The sequence shown here is derived from an EMBL/GenBank/DDBJ whole genome shotgun (WGS) entry which is preliminary data.</text>
</comment>
<dbReference type="Proteomes" id="UP000886800">
    <property type="component" value="Unassembled WGS sequence"/>
</dbReference>
<dbReference type="Pfam" id="PF01430">
    <property type="entry name" value="HSP33"/>
    <property type="match status" value="1"/>
</dbReference>
<dbReference type="GO" id="GO:0005737">
    <property type="term" value="C:cytoplasm"/>
    <property type="evidence" value="ECO:0007669"/>
    <property type="project" value="InterPro"/>
</dbReference>
<dbReference type="InterPro" id="IPR000397">
    <property type="entry name" value="Heat_shock_Hsp33"/>
</dbReference>
<keyword evidence="5" id="KW-0676">Redox-active center</keyword>